<dbReference type="AlphaFoldDB" id="A0AA37V1J4"/>
<dbReference type="Proteomes" id="UP001161325">
    <property type="component" value="Unassembled WGS sequence"/>
</dbReference>
<evidence type="ECO:0000259" key="2">
    <source>
        <dbReference type="Pfam" id="PF08486"/>
    </source>
</evidence>
<evidence type="ECO:0000256" key="1">
    <source>
        <dbReference type="SAM" id="MobiDB-lite"/>
    </source>
</evidence>
<keyword evidence="4" id="KW-1185">Reference proteome</keyword>
<dbReference type="NCBIfam" id="TIGR02669">
    <property type="entry name" value="SpoIID_LytB"/>
    <property type="match status" value="1"/>
</dbReference>
<dbReference type="Pfam" id="PF08486">
    <property type="entry name" value="SpoIID"/>
    <property type="match status" value="1"/>
</dbReference>
<dbReference type="EMBL" id="BRXS01000004">
    <property type="protein sequence ID" value="GLC26320.1"/>
    <property type="molecule type" value="Genomic_DNA"/>
</dbReference>
<accession>A0AA37V1J4</accession>
<name>A0AA37V1J4_9BACT</name>
<proteinExistence type="predicted"/>
<feature type="compositionally biased region" description="Basic residues" evidence="1">
    <location>
        <begin position="1"/>
        <end position="19"/>
    </location>
</feature>
<reference evidence="3" key="1">
    <citation type="submission" date="2022-08" db="EMBL/GenBank/DDBJ databases">
        <title>Draft genome sequencing of Roseisolibacter agri AW1220.</title>
        <authorList>
            <person name="Tobiishi Y."/>
            <person name="Tonouchi A."/>
        </authorList>
    </citation>
    <scope>NUCLEOTIDE SEQUENCE</scope>
    <source>
        <strain evidence="3">AW1220</strain>
    </source>
</reference>
<gene>
    <name evidence="3" type="ORF">rosag_28330</name>
</gene>
<protein>
    <recommendedName>
        <fullName evidence="2">Sporulation stage II protein D amidase enhancer LytB N-terminal domain-containing protein</fullName>
    </recommendedName>
</protein>
<organism evidence="3 4">
    <name type="scientific">Roseisolibacter agri</name>
    <dbReference type="NCBI Taxonomy" id="2014610"/>
    <lineage>
        <taxon>Bacteria</taxon>
        <taxon>Pseudomonadati</taxon>
        <taxon>Gemmatimonadota</taxon>
        <taxon>Gemmatimonadia</taxon>
        <taxon>Gemmatimonadales</taxon>
        <taxon>Gemmatimonadaceae</taxon>
        <taxon>Roseisolibacter</taxon>
    </lineage>
</organism>
<dbReference type="RefSeq" id="WP_284350777.1">
    <property type="nucleotide sequence ID" value="NZ_BRXS01000004.1"/>
</dbReference>
<evidence type="ECO:0000313" key="3">
    <source>
        <dbReference type="EMBL" id="GLC26320.1"/>
    </source>
</evidence>
<dbReference type="GO" id="GO:0030435">
    <property type="term" value="P:sporulation resulting in formation of a cellular spore"/>
    <property type="evidence" value="ECO:0007669"/>
    <property type="project" value="InterPro"/>
</dbReference>
<feature type="region of interest" description="Disordered" evidence="1">
    <location>
        <begin position="1"/>
        <end position="22"/>
    </location>
</feature>
<evidence type="ECO:0000313" key="4">
    <source>
        <dbReference type="Proteomes" id="UP001161325"/>
    </source>
</evidence>
<sequence>MPHHPHPRPAQRAPWRRVRPQSPSRRLTAALGGACATALLTVGLLQGCAQRAAAHGASARRAPAAARRDEGSRIVRIALAVGAASPRIAATGEWRLSDASGRAVLARATDGAAWTFERQGAMLRAVGPDGNASVWREGPLVARAVGLGAALSVGGKRYRGELRVYAADGGGVTVVNALPIEEYLRGVVPLELNAFAPADAAALEAQSVAARSYTYSRLAEYLPRAQAEARARQPYDMRATVADQVYGGMDAERPASDRAIRATEGLVLRYGGSVVSAPYYSACGGATAASVEAFGPSQEPYLRSVSDRIPGTDRHYCDAAPRHRWTREWDADGLQVVLERYLRRYASGEAARAAGAPVGVVRALQVQGHSESGRVAALAVSTDGGRYVVRSNDIRYVLRSVGGEILPSTYFSVDAAVDGDGRVSRLTLRGSGNGHGVGMCQWGAIGRARAGQDFRTILRTYYPGTSVEPAE</sequence>
<comment type="caution">
    <text evidence="3">The sequence shown here is derived from an EMBL/GenBank/DDBJ whole genome shotgun (WGS) entry which is preliminary data.</text>
</comment>
<feature type="domain" description="Sporulation stage II protein D amidase enhancer LytB N-terminal" evidence="2">
    <location>
        <begin position="170"/>
        <end position="270"/>
    </location>
</feature>
<dbReference type="InterPro" id="IPR013486">
    <property type="entry name" value="SpoIID/LytB"/>
</dbReference>
<dbReference type="InterPro" id="IPR013693">
    <property type="entry name" value="SpoIID/LytB_N"/>
</dbReference>